<dbReference type="PANTHER" id="PTHR23028">
    <property type="entry name" value="ACETYLTRANSFERASE"/>
    <property type="match status" value="1"/>
</dbReference>
<dbReference type="AlphaFoldDB" id="A0A1E5T5W1"/>
<dbReference type="PANTHER" id="PTHR23028:SF53">
    <property type="entry name" value="ACYL_TRANSF_3 DOMAIN-CONTAINING PROTEIN"/>
    <property type="match status" value="1"/>
</dbReference>
<dbReference type="RefSeq" id="WP_069834067.1">
    <property type="nucleotide sequence ID" value="NZ_MDGQ01000003.1"/>
</dbReference>
<feature type="transmembrane region" description="Helical" evidence="1">
    <location>
        <begin position="85"/>
        <end position="105"/>
    </location>
</feature>
<evidence type="ECO:0000313" key="4">
    <source>
        <dbReference type="Proteomes" id="UP000095552"/>
    </source>
</evidence>
<evidence type="ECO:0000313" key="3">
    <source>
        <dbReference type="EMBL" id="OEK06755.1"/>
    </source>
</evidence>
<feature type="transmembrane region" description="Helical" evidence="1">
    <location>
        <begin position="229"/>
        <end position="247"/>
    </location>
</feature>
<feature type="transmembrane region" description="Helical" evidence="1">
    <location>
        <begin position="149"/>
        <end position="170"/>
    </location>
</feature>
<dbReference type="Pfam" id="PF01757">
    <property type="entry name" value="Acyl_transf_3"/>
    <property type="match status" value="1"/>
</dbReference>
<keyword evidence="1" id="KW-0472">Membrane</keyword>
<dbReference type="OrthoDB" id="9796461at2"/>
<comment type="caution">
    <text evidence="3">The sequence shown here is derived from an EMBL/GenBank/DDBJ whole genome shotgun (WGS) entry which is preliminary data.</text>
</comment>
<feature type="transmembrane region" description="Helical" evidence="1">
    <location>
        <begin position="200"/>
        <end position="217"/>
    </location>
</feature>
<feature type="transmembrane region" description="Helical" evidence="1">
    <location>
        <begin position="253"/>
        <end position="272"/>
    </location>
</feature>
<evidence type="ECO:0000256" key="1">
    <source>
        <dbReference type="SAM" id="Phobius"/>
    </source>
</evidence>
<name>A0A1E5T5W1_9BACT</name>
<feature type="transmembrane region" description="Helical" evidence="1">
    <location>
        <begin position="293"/>
        <end position="311"/>
    </location>
</feature>
<gene>
    <name evidence="3" type="ORF">BFP71_03585</name>
</gene>
<feature type="transmembrane region" description="Helical" evidence="1">
    <location>
        <begin position="45"/>
        <end position="65"/>
    </location>
</feature>
<evidence type="ECO:0000259" key="2">
    <source>
        <dbReference type="Pfam" id="PF01757"/>
    </source>
</evidence>
<organism evidence="3 4">
    <name type="scientific">Roseivirga misakiensis</name>
    <dbReference type="NCBI Taxonomy" id="1563681"/>
    <lineage>
        <taxon>Bacteria</taxon>
        <taxon>Pseudomonadati</taxon>
        <taxon>Bacteroidota</taxon>
        <taxon>Cytophagia</taxon>
        <taxon>Cytophagales</taxon>
        <taxon>Roseivirgaceae</taxon>
        <taxon>Roseivirga</taxon>
    </lineage>
</organism>
<reference evidence="3 4" key="1">
    <citation type="submission" date="2016-08" db="EMBL/GenBank/DDBJ databases">
        <title>Draft genome of Fabibacter sp. strain SK-8.</title>
        <authorList>
            <person name="Wong S.-K."/>
            <person name="Hamasaki K."/>
            <person name="Yoshizawa S."/>
        </authorList>
    </citation>
    <scope>NUCLEOTIDE SEQUENCE [LARGE SCALE GENOMIC DNA]</scope>
    <source>
        <strain evidence="3 4">SK-8</strain>
    </source>
</reference>
<feature type="transmembrane region" description="Helical" evidence="1">
    <location>
        <begin position="177"/>
        <end position="194"/>
    </location>
</feature>
<feature type="transmembrane region" description="Helical" evidence="1">
    <location>
        <begin position="317"/>
        <end position="342"/>
    </location>
</feature>
<keyword evidence="1" id="KW-1133">Transmembrane helix</keyword>
<feature type="transmembrane region" description="Helical" evidence="1">
    <location>
        <begin position="7"/>
        <end position="25"/>
    </location>
</feature>
<dbReference type="Proteomes" id="UP000095552">
    <property type="component" value="Unassembled WGS sequence"/>
</dbReference>
<dbReference type="STRING" id="1563681.BFP71_03585"/>
<feature type="domain" description="Acyltransferase 3" evidence="2">
    <location>
        <begin position="7"/>
        <end position="335"/>
    </location>
</feature>
<keyword evidence="1" id="KW-0812">Transmembrane</keyword>
<keyword evidence="4" id="KW-1185">Reference proteome</keyword>
<dbReference type="GO" id="GO:0016020">
    <property type="term" value="C:membrane"/>
    <property type="evidence" value="ECO:0007669"/>
    <property type="project" value="TreeGrafter"/>
</dbReference>
<sequence>MNNKLPNLDALRLFLAMSVVIYHINDLLPKFGLASSYNLDFLFKGPLAVNYFFSLSGFLIIRLLWKEKTTFGQINIGNFYMRRILRILPLYFIVLLVGILAYEWIMPSLIPEISIERSYSFGDLIFHYLFMLPNVFKAEFPEVGPILDVLWSIGIEEQFYLFIPLILFLGTSRWIRPTLLLSLVVVISCFWYFSKMDFYYMYYFYFLFSGLLAILLESGKLKQVFGNKAFQLLVLLLFLLNFTTSLFEIDDYFLRHMVRMVLSGFLVATLSTNPLFKINNKYVNHLGKVSYGIYMYHMIIISAVVVVLSKLNVELNLFGLLAFYAVCCTLVFGVATLSYHFVEKRFLGLKKAFRHEPGSPLD</sequence>
<proteinExistence type="predicted"/>
<dbReference type="GO" id="GO:0016747">
    <property type="term" value="F:acyltransferase activity, transferring groups other than amino-acyl groups"/>
    <property type="evidence" value="ECO:0007669"/>
    <property type="project" value="InterPro"/>
</dbReference>
<dbReference type="InterPro" id="IPR050879">
    <property type="entry name" value="Acyltransferase_3"/>
</dbReference>
<protein>
    <recommendedName>
        <fullName evidence="2">Acyltransferase 3 domain-containing protein</fullName>
    </recommendedName>
</protein>
<accession>A0A1E5T5W1</accession>
<dbReference type="GO" id="GO:0000271">
    <property type="term" value="P:polysaccharide biosynthetic process"/>
    <property type="evidence" value="ECO:0007669"/>
    <property type="project" value="TreeGrafter"/>
</dbReference>
<dbReference type="EMBL" id="MDGQ01000003">
    <property type="protein sequence ID" value="OEK06755.1"/>
    <property type="molecule type" value="Genomic_DNA"/>
</dbReference>
<dbReference type="InterPro" id="IPR002656">
    <property type="entry name" value="Acyl_transf_3_dom"/>
</dbReference>